<protein>
    <submittedName>
        <fullName evidence="3">Uncharacterized protein</fullName>
    </submittedName>
</protein>
<dbReference type="InterPro" id="IPR010502">
    <property type="entry name" value="Carb-bd_dom_fam9"/>
</dbReference>
<accession>A0A3B0UCF5</accession>
<name>A0A3B0UCF5_9ZZZZ</name>
<dbReference type="GO" id="GO:0030246">
    <property type="term" value="F:carbohydrate binding"/>
    <property type="evidence" value="ECO:0007669"/>
    <property type="project" value="InterPro"/>
</dbReference>
<feature type="domain" description="Carbohydrate-binding" evidence="1">
    <location>
        <begin position="43"/>
        <end position="215"/>
    </location>
</feature>
<dbReference type="Pfam" id="PF19313">
    <property type="entry name" value="DUF5916"/>
    <property type="match status" value="1"/>
</dbReference>
<evidence type="ECO:0000259" key="1">
    <source>
        <dbReference type="Pfam" id="PF06452"/>
    </source>
</evidence>
<dbReference type="AlphaFoldDB" id="A0A3B0UCF5"/>
<evidence type="ECO:0000259" key="2">
    <source>
        <dbReference type="Pfam" id="PF19313"/>
    </source>
</evidence>
<sequence length="566" mass="65103">MFSTAKTILFFGLLFLFVAGQAFAQHSQPDTIHALPVHQPIKLDGRLNEPAWQQARKISNFTQRELHEGRPATERTDVAVLYDAKNLYIGVWCYDNHPDKIVASQMKRDFNYSTDDNFQIILDTYNDRRNGYLFITNPNAARTDILISQNGQSSNKSWDGVWNVKTTRTALGWFAEFEIPFSSLRFNEGKTQIWGINFERNIRRKREQDDWQGWSRNSSIRQVSNAGYLAGIKGKSKTSLIELKPYGITGMEKNKGEKPQFTWNVGGDVNYLITPTLKMNLTINTDFAQVESDRMQVNLTRFSLYYPEKREFFLEGKNYFNFKLGSVQPFYSRRIGLAPDNSIVPIIAGARVMGKTGNTSVGAMSIETAGKDTLPVNNYSVVRVKQDIFKESSVGMIAVSKLGAGRQNFVYGTDFTYFNSHYKGDKNISFGGAIAQSYTSDRTKKTGLASRLFFDYPNDLIDFSVVWDRSGAGFNPEVGFQRRTAYQMYNADLRVKPRPKKHFLFIQQFVFKLFDFNYYIDDVTHKLQSFWSEFRPLGFTTRSGEYFEFNIQRKAENLTEKFNIYS</sequence>
<proteinExistence type="predicted"/>
<dbReference type="Pfam" id="PF06452">
    <property type="entry name" value="CBM9_1"/>
    <property type="match status" value="1"/>
</dbReference>
<dbReference type="EMBL" id="UOET01000269">
    <property type="protein sequence ID" value="VAW28651.1"/>
    <property type="molecule type" value="Genomic_DNA"/>
</dbReference>
<gene>
    <name evidence="3" type="ORF">MNBD_BACTEROID07-918</name>
</gene>
<dbReference type="InterPro" id="IPR045670">
    <property type="entry name" value="DUF5916"/>
</dbReference>
<feature type="domain" description="DUF5916" evidence="2">
    <location>
        <begin position="242"/>
        <end position="343"/>
    </location>
</feature>
<feature type="non-terminal residue" evidence="3">
    <location>
        <position position="566"/>
    </location>
</feature>
<dbReference type="SUPFAM" id="SSF49344">
    <property type="entry name" value="CBD9-like"/>
    <property type="match status" value="1"/>
</dbReference>
<evidence type="ECO:0000313" key="3">
    <source>
        <dbReference type="EMBL" id="VAW28651.1"/>
    </source>
</evidence>
<dbReference type="GO" id="GO:0016052">
    <property type="term" value="P:carbohydrate catabolic process"/>
    <property type="evidence" value="ECO:0007669"/>
    <property type="project" value="InterPro"/>
</dbReference>
<dbReference type="GO" id="GO:0004553">
    <property type="term" value="F:hydrolase activity, hydrolyzing O-glycosyl compounds"/>
    <property type="evidence" value="ECO:0007669"/>
    <property type="project" value="InterPro"/>
</dbReference>
<reference evidence="3" key="1">
    <citation type="submission" date="2018-06" db="EMBL/GenBank/DDBJ databases">
        <authorList>
            <person name="Zhirakovskaya E."/>
        </authorList>
    </citation>
    <scope>NUCLEOTIDE SEQUENCE</scope>
</reference>
<dbReference type="Gene3D" id="2.60.40.1190">
    <property type="match status" value="1"/>
</dbReference>
<organism evidence="3">
    <name type="scientific">hydrothermal vent metagenome</name>
    <dbReference type="NCBI Taxonomy" id="652676"/>
    <lineage>
        <taxon>unclassified sequences</taxon>
        <taxon>metagenomes</taxon>
        <taxon>ecological metagenomes</taxon>
    </lineage>
</organism>
<dbReference type="CDD" id="cd09618">
    <property type="entry name" value="CBM9_like_2"/>
    <property type="match status" value="1"/>
</dbReference>